<evidence type="ECO:0008006" key="3">
    <source>
        <dbReference type="Google" id="ProtNLM"/>
    </source>
</evidence>
<name>A0ABN6E2Z9_9BACT</name>
<sequence>MVRDEAYINSITELIIGCAYQVGRTLGQGFLEKVYENALCHELSKSELSVAQQYPLNVIYDGIVVGEFFADLVVQNEVIVELKAVKGLDASHFSQCMNYLKATGKRVGLLINFGTSKVEIRRVVNSF</sequence>
<proteinExistence type="predicted"/>
<dbReference type="EMBL" id="AP024355">
    <property type="protein sequence ID" value="BCR06715.1"/>
    <property type="molecule type" value="Genomic_DNA"/>
</dbReference>
<dbReference type="NCBIfam" id="TIGR04256">
    <property type="entry name" value="GxxExxY"/>
    <property type="match status" value="1"/>
</dbReference>
<gene>
    <name evidence="1" type="ORF">DESUT3_37840</name>
</gene>
<reference evidence="1 2" key="2">
    <citation type="journal article" date="2021" name="Int. J. Syst. Evol. Microbiol.">
        <title>Isolation and Polyphasic Characterization of Desulfuromonas versatilis sp. Nov., an Electrogenic Bacteria Capable of Versatile Metabolism Isolated from a Graphene Oxide-Reducing Enrichment Culture.</title>
        <authorList>
            <person name="Xie L."/>
            <person name="Yoshida N."/>
            <person name="Ishii S."/>
            <person name="Meng L."/>
        </authorList>
    </citation>
    <scope>NUCLEOTIDE SEQUENCE [LARGE SCALE GENOMIC DNA]</scope>
    <source>
        <strain evidence="1 2">NIT-T3</strain>
    </source>
</reference>
<dbReference type="RefSeq" id="WP_221250099.1">
    <property type="nucleotide sequence ID" value="NZ_AP024355.1"/>
</dbReference>
<dbReference type="Proteomes" id="UP001319827">
    <property type="component" value="Chromosome"/>
</dbReference>
<dbReference type="Pfam" id="PF13366">
    <property type="entry name" value="PDDEXK_3"/>
    <property type="match status" value="1"/>
</dbReference>
<accession>A0ABN6E2Z9</accession>
<keyword evidence="2" id="KW-1185">Reference proteome</keyword>
<evidence type="ECO:0000313" key="1">
    <source>
        <dbReference type="EMBL" id="BCR06715.1"/>
    </source>
</evidence>
<dbReference type="InterPro" id="IPR026350">
    <property type="entry name" value="GxxExxY"/>
</dbReference>
<evidence type="ECO:0000313" key="2">
    <source>
        <dbReference type="Proteomes" id="UP001319827"/>
    </source>
</evidence>
<organism evidence="1 2">
    <name type="scientific">Desulfuromonas versatilis</name>
    <dbReference type="NCBI Taxonomy" id="2802975"/>
    <lineage>
        <taxon>Bacteria</taxon>
        <taxon>Pseudomonadati</taxon>
        <taxon>Thermodesulfobacteriota</taxon>
        <taxon>Desulfuromonadia</taxon>
        <taxon>Desulfuromonadales</taxon>
        <taxon>Desulfuromonadaceae</taxon>
        <taxon>Desulfuromonas</taxon>
    </lineage>
</organism>
<reference evidence="1 2" key="1">
    <citation type="journal article" date="2016" name="C (Basel)">
        <title>Selective Growth of and Electricity Production by Marine Exoelectrogenic Bacteria in Self-Aggregated Hydrogel of Microbially Reduced Graphene Oxide.</title>
        <authorList>
            <person name="Yoshida N."/>
            <person name="Goto Y."/>
            <person name="Miyata Y."/>
        </authorList>
    </citation>
    <scope>NUCLEOTIDE SEQUENCE [LARGE SCALE GENOMIC DNA]</scope>
    <source>
        <strain evidence="1 2">NIT-T3</strain>
    </source>
</reference>
<protein>
    <recommendedName>
        <fullName evidence="3">GxxExxY protein</fullName>
    </recommendedName>
</protein>